<evidence type="ECO:0000313" key="6">
    <source>
        <dbReference type="EMBL" id="GBG61539.1"/>
    </source>
</evidence>
<dbReference type="InterPro" id="IPR002641">
    <property type="entry name" value="PNPLA_dom"/>
</dbReference>
<dbReference type="GO" id="GO:0016020">
    <property type="term" value="C:membrane"/>
    <property type="evidence" value="ECO:0007669"/>
    <property type="project" value="TreeGrafter"/>
</dbReference>
<dbReference type="Gramene" id="GBG61539">
    <property type="protein sequence ID" value="GBG61539"/>
    <property type="gene ID" value="CBR_g22336"/>
</dbReference>
<protein>
    <recommendedName>
        <fullName evidence="3">Patatin</fullName>
        <ecNumber evidence="3">3.1.1.-</ecNumber>
    </recommendedName>
</protein>
<dbReference type="GO" id="GO:0005737">
    <property type="term" value="C:cytoplasm"/>
    <property type="evidence" value="ECO:0007669"/>
    <property type="project" value="TreeGrafter"/>
</dbReference>
<dbReference type="EC" id="3.1.1.-" evidence="3"/>
<dbReference type="GO" id="GO:0055088">
    <property type="term" value="P:lipid homeostasis"/>
    <property type="evidence" value="ECO:0007669"/>
    <property type="project" value="TreeGrafter"/>
</dbReference>
<proteinExistence type="inferred from homology"/>
<keyword evidence="1 2" id="KW-0443">Lipid metabolism</keyword>
<organism evidence="6 7">
    <name type="scientific">Chara braunii</name>
    <name type="common">Braun's stonewort</name>
    <dbReference type="NCBI Taxonomy" id="69332"/>
    <lineage>
        <taxon>Eukaryota</taxon>
        <taxon>Viridiplantae</taxon>
        <taxon>Streptophyta</taxon>
        <taxon>Charophyceae</taxon>
        <taxon>Charales</taxon>
        <taxon>Characeae</taxon>
        <taxon>Chara</taxon>
    </lineage>
</organism>
<dbReference type="STRING" id="69332.A0A388JUP6"/>
<comment type="similarity">
    <text evidence="3">Belongs to the patatin family.</text>
</comment>
<evidence type="ECO:0000313" key="7">
    <source>
        <dbReference type="Proteomes" id="UP000265515"/>
    </source>
</evidence>
<evidence type="ECO:0000256" key="2">
    <source>
        <dbReference type="PROSITE-ProRule" id="PRU01161"/>
    </source>
</evidence>
<dbReference type="PANTHER" id="PTHR12406">
    <property type="entry name" value="CALCIUM-INDEPENDENT PHOSPHOLIPASE A2 IPLA2 -RELATED"/>
    <property type="match status" value="1"/>
</dbReference>
<dbReference type="EMBL" id="BFEA01000021">
    <property type="protein sequence ID" value="GBG61539.1"/>
    <property type="molecule type" value="Genomic_DNA"/>
</dbReference>
<dbReference type="GO" id="GO:0005811">
    <property type="term" value="C:lipid droplet"/>
    <property type="evidence" value="ECO:0007669"/>
    <property type="project" value="TreeGrafter"/>
</dbReference>
<keyword evidence="7" id="KW-1185">Reference proteome</keyword>
<dbReference type="CDD" id="cd07224">
    <property type="entry name" value="Pat_like"/>
    <property type="match status" value="1"/>
</dbReference>
<dbReference type="SUPFAM" id="SSF52151">
    <property type="entry name" value="FabD/lysophospholipase-like"/>
    <property type="match status" value="1"/>
</dbReference>
<evidence type="ECO:0000259" key="5">
    <source>
        <dbReference type="PROSITE" id="PS51635"/>
    </source>
</evidence>
<dbReference type="GO" id="GO:0004806">
    <property type="term" value="F:triacylglycerol lipase activity"/>
    <property type="evidence" value="ECO:0007669"/>
    <property type="project" value="TreeGrafter"/>
</dbReference>
<feature type="short sequence motif" description="DGA/G" evidence="2">
    <location>
        <begin position="728"/>
        <end position="730"/>
    </location>
</feature>
<feature type="active site" description="Proton acceptor" evidence="2">
    <location>
        <position position="728"/>
    </location>
</feature>
<dbReference type="Proteomes" id="UP000265515">
    <property type="component" value="Unassembled WGS sequence"/>
</dbReference>
<dbReference type="InterPro" id="IPR016035">
    <property type="entry name" value="Acyl_Trfase/lysoPLipase"/>
</dbReference>
<feature type="region of interest" description="Disordered" evidence="4">
    <location>
        <begin position="1"/>
        <end position="46"/>
    </location>
</feature>
<dbReference type="PROSITE" id="PS51635">
    <property type="entry name" value="PNPLA"/>
    <property type="match status" value="1"/>
</dbReference>
<dbReference type="Gene3D" id="3.40.1090.10">
    <property type="entry name" value="Cytosolic phospholipase A2 catalytic domain"/>
    <property type="match status" value="1"/>
</dbReference>
<feature type="short sequence motif" description="GXSXG" evidence="2">
    <location>
        <begin position="610"/>
        <end position="614"/>
    </location>
</feature>
<dbReference type="PANTHER" id="PTHR12406:SF7">
    <property type="entry name" value="PATATIN-LIKE PHOSPHOLIPASE DOMAIN-CONTAINING PROTEIN 4"/>
    <property type="match status" value="1"/>
</dbReference>
<dbReference type="Pfam" id="PF01734">
    <property type="entry name" value="Patatin"/>
    <property type="match status" value="1"/>
</dbReference>
<keyword evidence="2 3" id="KW-0442">Lipid degradation</keyword>
<comment type="caution">
    <text evidence="6">The sequence shown here is derived from an EMBL/GenBank/DDBJ whole genome shotgun (WGS) entry which is preliminary data.</text>
</comment>
<feature type="region of interest" description="Disordered" evidence="4">
    <location>
        <begin position="285"/>
        <end position="305"/>
    </location>
</feature>
<dbReference type="OrthoDB" id="197155at2759"/>
<comment type="function">
    <text evidence="3">Lipolytic acyl hydrolase (LAH).</text>
</comment>
<gene>
    <name evidence="6" type="ORF">CBR_g22336</name>
</gene>
<keyword evidence="2 3" id="KW-0378">Hydrolase</keyword>
<comment type="domain">
    <text evidence="3">The nitrogen atoms of the two glycine residues in the GGXR motif define the oxyanion hole, and stabilize the oxyanion that forms during the nucleophilic attack by the catalytic serine during substrate cleavage.</text>
</comment>
<sequence length="806" mass="88179">MSGCGRERTENDGGPLSARRARGRVGPAVDVKRSPGPSGPGRYAPPRLTGAAARRLCLWRLCATITCCWRARGRSFCIAPTGGDSAPSRCRCWFVNASAARSPSASVSEGHRRRRPMAIAIAIPRAVAVDGATTTNSLTISAASSPSVSPFSSFSPSSSSPFVPDIHSTGLCDAARRPRIASSCSRHVSGDDRSSPRNVCAAGAAVHQRPGRWWWSVLPRGVDRQGPPFVRLTTDHSRLEDYGGGRGRWRRVPPAAARAAMPGQEARCSAEGGFWSPLSSPLEMFSRSRRPGGNTTSDLDDRQTDIARDCCRRSSGNGRPSSSASLLTSLLVRYSCLVCDWWVFQANMRERREMLWGSNLLRGIMEVRGVFLRPRAWIAELVGETARVNEVLSIEAGGASDNGGKKKGEGEEEEEEEEEALVNGLQVAGDRIAAMLEEAAGENCRRDRGERGGWNALAAEEDTIRKEEGRDDTAVDEMMEAREQKEVEGEEEEEEARKEFWIKERMAALMREVERRTNIQEYMRPGLIGWVTGERQQGKSGDRGPTEEQLIIGPKVQEMLDWEQRKKASPGAKIPGFSFSAAGLLFPYHLGVTKCLMEYGYITEDTFLSGSSAGSLVCAVIVGGLTMEEALYATKRLAEDCRENGTAFRLGAVLRKFLVEFLPEDAHEKASGRIQVAVTQVFRSPRSLLVDKFESKEDMIDALITSCFIPGYLAPRPVTIFRNRVCIDGGITAFMPPTASETTVRVCAFPTSSFGLKDDGISPDRNPVDRPSVSQVRPICSCSPYALTEPWILFCSLGSITQSWTS</sequence>
<dbReference type="AlphaFoldDB" id="A0A388JUP6"/>
<evidence type="ECO:0000256" key="3">
    <source>
        <dbReference type="RuleBase" id="RU361262"/>
    </source>
</evidence>
<feature type="domain" description="PNPLA" evidence="5">
    <location>
        <begin position="577"/>
        <end position="741"/>
    </location>
</feature>
<feature type="compositionally biased region" description="Basic and acidic residues" evidence="4">
    <location>
        <begin position="1"/>
        <end position="11"/>
    </location>
</feature>
<accession>A0A388JUP6</accession>
<name>A0A388JUP6_CHABU</name>
<evidence type="ECO:0000256" key="1">
    <source>
        <dbReference type="ARBA" id="ARBA00023098"/>
    </source>
</evidence>
<evidence type="ECO:0000256" key="4">
    <source>
        <dbReference type="SAM" id="MobiDB-lite"/>
    </source>
</evidence>
<dbReference type="InterPro" id="IPR033562">
    <property type="entry name" value="PLPL"/>
</dbReference>
<comment type="caution">
    <text evidence="2">Lacks conserved residue(s) required for the propagation of feature annotation.</text>
</comment>
<reference evidence="6 7" key="1">
    <citation type="journal article" date="2018" name="Cell">
        <title>The Chara Genome: Secondary Complexity and Implications for Plant Terrestrialization.</title>
        <authorList>
            <person name="Nishiyama T."/>
            <person name="Sakayama H."/>
            <person name="Vries J.D."/>
            <person name="Buschmann H."/>
            <person name="Saint-Marcoux D."/>
            <person name="Ullrich K.K."/>
            <person name="Haas F.B."/>
            <person name="Vanderstraeten L."/>
            <person name="Becker D."/>
            <person name="Lang D."/>
            <person name="Vosolsobe S."/>
            <person name="Rombauts S."/>
            <person name="Wilhelmsson P.K.I."/>
            <person name="Janitza P."/>
            <person name="Kern R."/>
            <person name="Heyl A."/>
            <person name="Rumpler F."/>
            <person name="Villalobos L.I.A.C."/>
            <person name="Clay J.M."/>
            <person name="Skokan R."/>
            <person name="Toyoda A."/>
            <person name="Suzuki Y."/>
            <person name="Kagoshima H."/>
            <person name="Schijlen E."/>
            <person name="Tajeshwar N."/>
            <person name="Catarino B."/>
            <person name="Hetherington A.J."/>
            <person name="Saltykova A."/>
            <person name="Bonnot C."/>
            <person name="Breuninger H."/>
            <person name="Symeonidi A."/>
            <person name="Radhakrishnan G.V."/>
            <person name="Van Nieuwerburgh F."/>
            <person name="Deforce D."/>
            <person name="Chang C."/>
            <person name="Karol K.G."/>
            <person name="Hedrich R."/>
            <person name="Ulvskov P."/>
            <person name="Glockner G."/>
            <person name="Delwiche C.F."/>
            <person name="Petrasek J."/>
            <person name="Van de Peer Y."/>
            <person name="Friml J."/>
            <person name="Beilby M."/>
            <person name="Dolan L."/>
            <person name="Kohara Y."/>
            <person name="Sugano S."/>
            <person name="Fujiyama A."/>
            <person name="Delaux P.-M."/>
            <person name="Quint M."/>
            <person name="TheiBen G."/>
            <person name="Hagemann M."/>
            <person name="Harholt J."/>
            <person name="Dunand C."/>
            <person name="Zachgo S."/>
            <person name="Langdale J."/>
            <person name="Maumus F."/>
            <person name="Straeten D.V.D."/>
            <person name="Gould S.B."/>
            <person name="Rensing S.A."/>
        </authorList>
    </citation>
    <scope>NUCLEOTIDE SEQUENCE [LARGE SCALE GENOMIC DNA]</scope>
    <source>
        <strain evidence="6 7">S276</strain>
    </source>
</reference>
<feature type="active site" description="Nucleophile" evidence="2">
    <location>
        <position position="612"/>
    </location>
</feature>
<feature type="region of interest" description="Disordered" evidence="4">
    <location>
        <begin position="396"/>
        <end position="415"/>
    </location>
</feature>
<dbReference type="GO" id="GO:0019433">
    <property type="term" value="P:triglyceride catabolic process"/>
    <property type="evidence" value="ECO:0007669"/>
    <property type="project" value="TreeGrafter"/>
</dbReference>